<keyword evidence="5 10" id="KW-0274">FAD</keyword>
<dbReference type="PANTHER" id="PTHR22897">
    <property type="entry name" value="QUIESCIN Q6-RELATED SULFHYDRYL OXIDASE"/>
    <property type="match status" value="1"/>
</dbReference>
<comment type="similarity">
    <text evidence="2 10">Belongs to the quiescin-sulfhydryl oxidase (QSOX) family.</text>
</comment>
<dbReference type="InterPro" id="IPR036249">
    <property type="entry name" value="Thioredoxin-like_sf"/>
</dbReference>
<dbReference type="GO" id="GO:0005615">
    <property type="term" value="C:extracellular space"/>
    <property type="evidence" value="ECO:0007669"/>
    <property type="project" value="TreeGrafter"/>
</dbReference>
<dbReference type="PROSITE" id="PS51352">
    <property type="entry name" value="THIOREDOXIN_2"/>
    <property type="match status" value="1"/>
</dbReference>
<dbReference type="Pfam" id="PF04777">
    <property type="entry name" value="Evr1_Alr"/>
    <property type="match status" value="1"/>
</dbReference>
<dbReference type="PANTHER" id="PTHR22897:SF8">
    <property type="entry name" value="SULFHYDRYL OXIDASE"/>
    <property type="match status" value="1"/>
</dbReference>
<dbReference type="Pfam" id="PF18371">
    <property type="entry name" value="FAD_SOX"/>
    <property type="match status" value="1"/>
</dbReference>
<evidence type="ECO:0000259" key="14">
    <source>
        <dbReference type="PROSITE" id="PS51352"/>
    </source>
</evidence>
<evidence type="ECO:0000256" key="8">
    <source>
        <dbReference type="ARBA" id="ARBA00023180"/>
    </source>
</evidence>
<feature type="domain" description="Thioredoxin" evidence="14">
    <location>
        <begin position="10"/>
        <end position="153"/>
    </location>
</feature>
<dbReference type="InterPro" id="IPR013766">
    <property type="entry name" value="Thioredoxin_domain"/>
</dbReference>
<evidence type="ECO:0000256" key="4">
    <source>
        <dbReference type="ARBA" id="ARBA00022729"/>
    </source>
</evidence>
<dbReference type="InterPro" id="IPR017937">
    <property type="entry name" value="Thioredoxin_CS"/>
</dbReference>
<feature type="compositionally biased region" description="Basic and acidic residues" evidence="11">
    <location>
        <begin position="285"/>
        <end position="309"/>
    </location>
</feature>
<evidence type="ECO:0000256" key="11">
    <source>
        <dbReference type="SAM" id="MobiDB-lite"/>
    </source>
</evidence>
<keyword evidence="16" id="KW-1185">Reference proteome</keyword>
<feature type="transmembrane region" description="Helical" evidence="10">
    <location>
        <begin position="629"/>
        <end position="653"/>
    </location>
</feature>
<dbReference type="GO" id="GO:0000139">
    <property type="term" value="C:Golgi membrane"/>
    <property type="evidence" value="ECO:0007669"/>
    <property type="project" value="TreeGrafter"/>
</dbReference>
<evidence type="ECO:0000256" key="3">
    <source>
        <dbReference type="ARBA" id="ARBA00022630"/>
    </source>
</evidence>
<dbReference type="EMBL" id="JAIZAY010000007">
    <property type="protein sequence ID" value="KAJ8039448.1"/>
    <property type="molecule type" value="Genomic_DNA"/>
</dbReference>
<feature type="compositionally biased region" description="Basic and acidic residues" evidence="11">
    <location>
        <begin position="261"/>
        <end position="278"/>
    </location>
</feature>
<dbReference type="InterPro" id="IPR017905">
    <property type="entry name" value="ERV/ALR_sulphydryl_oxidase"/>
</dbReference>
<dbReference type="OrthoDB" id="59470at2759"/>
<dbReference type="InterPro" id="IPR036774">
    <property type="entry name" value="ERV/ALR_sulphydryl_oxid_sf"/>
</dbReference>
<proteinExistence type="inferred from homology"/>
<evidence type="ECO:0000256" key="7">
    <source>
        <dbReference type="ARBA" id="ARBA00023157"/>
    </source>
</evidence>
<evidence type="ECO:0000256" key="10">
    <source>
        <dbReference type="RuleBase" id="RU371123"/>
    </source>
</evidence>
<name>A0A9Q1HBJ9_HOLLE</name>
<comment type="caution">
    <text evidence="15">The sequence shown here is derived from an EMBL/GenBank/DDBJ whole genome shotgun (WGS) entry which is preliminary data.</text>
</comment>
<dbReference type="InterPro" id="IPR041269">
    <property type="entry name" value="QSOX_Trx1"/>
</dbReference>
<comment type="cofactor">
    <cofactor evidence="1 10">
        <name>FAD</name>
        <dbReference type="ChEBI" id="CHEBI:57692"/>
    </cofactor>
</comment>
<dbReference type="AlphaFoldDB" id="A0A9Q1HBJ9"/>
<sequence length="667" mass="75295">MATSIHICYLLILFCHFCVIFPPSVDGKEAGLYKPLVDDVVILVENNFYQTVFMSEKAWIVELYSSWCGHCVHFAPTWKKFATDIKAWNPIVAVAAIDCAVKENHAICQGEQVKGYPTIKQYTPHAKNGSGIYYKGTRDVDSMRMELAKYVMGLAALPNWPQLKIVNSTDILSFHDHLNDIDSSGMFVIFEEKGSTLGVEVILDLSNVEDLSRQVLRMEATDENPLKSKWSVKEVPSVFVWPSDGEPKQLDVKSRNREGLRRAILDNYKPKTAEEGPGKKTGNKKVGESKGEKLLEETRNKTQPQKEGEEQNPAAGQLEAVLKASNISRNYTYLADIESALHYSLRIEVPSRTLIIGEELAALKNYVSVLNKYFPARRPVAEFLSNIDQQLQGSTWSAGIPVKTWNMLVDPVQSIGWLPAEENWVGCIGSSHGFRGYPCSVWTLFHVLSVTQAEVDENNLKSNSLEVLRTMRGYILNFFGCVECSLNFEKESSNILAEVSDLDSAILWLWKTHNRVNKRLSGDETEDPAFPKNPFPPSSLCGPCHNSVDDAWNEHEVLRYLKHRYSPANLNFTGVVALTGEKMHPRQINKRAVEAEFLRSELVSRVKRRKYNAEQGPAPKTFSVLGVTVFDVSLCLMLNLCCIMLVLCVYFVFFRRRKLKAFQSCMP</sequence>
<accession>A0A9Q1HBJ9</accession>
<feature type="chain" id="PRO_5040232763" description="Sulfhydryl oxidase" evidence="12">
    <location>
        <begin position="28"/>
        <end position="667"/>
    </location>
</feature>
<comment type="function">
    <text evidence="10">Catalyzes the oxidation of sulfhydryl groups in peptide and protein thiols to disulfides with the reduction of oxygen to hydrogen peroxide.</text>
</comment>
<keyword evidence="10" id="KW-1133">Transmembrane helix</keyword>
<dbReference type="Proteomes" id="UP001152320">
    <property type="component" value="Chromosome 7"/>
</dbReference>
<keyword evidence="10" id="KW-0812">Transmembrane</keyword>
<dbReference type="PROSITE" id="PS00194">
    <property type="entry name" value="THIOREDOXIN_1"/>
    <property type="match status" value="1"/>
</dbReference>
<evidence type="ECO:0000313" key="16">
    <source>
        <dbReference type="Proteomes" id="UP001152320"/>
    </source>
</evidence>
<dbReference type="InterPro" id="IPR039798">
    <property type="entry name" value="Sulfhydryl_oxidase"/>
</dbReference>
<dbReference type="Pfam" id="PF18108">
    <property type="entry name" value="QSOX_Trx1"/>
    <property type="match status" value="1"/>
</dbReference>
<dbReference type="GO" id="GO:0006457">
    <property type="term" value="P:protein folding"/>
    <property type="evidence" value="ECO:0007669"/>
    <property type="project" value="TreeGrafter"/>
</dbReference>
<dbReference type="PROSITE" id="PS51324">
    <property type="entry name" value="ERV_ALR"/>
    <property type="match status" value="1"/>
</dbReference>
<protein>
    <recommendedName>
        <fullName evidence="10">Sulfhydryl oxidase</fullName>
        <ecNumber evidence="10">1.8.3.2</ecNumber>
    </recommendedName>
</protein>
<keyword evidence="7" id="KW-1015">Disulfide bond</keyword>
<reference evidence="15" key="1">
    <citation type="submission" date="2021-10" db="EMBL/GenBank/DDBJ databases">
        <title>Tropical sea cucumber genome reveals ecological adaptation and Cuvierian tubules defense mechanism.</title>
        <authorList>
            <person name="Chen T."/>
        </authorList>
    </citation>
    <scope>NUCLEOTIDE SEQUENCE</scope>
    <source>
        <strain evidence="15">Nanhai2018</strain>
        <tissue evidence="15">Muscle</tissue>
    </source>
</reference>
<dbReference type="Gene3D" id="3.40.30.10">
    <property type="entry name" value="Glutaredoxin"/>
    <property type="match status" value="2"/>
</dbReference>
<keyword evidence="3 10" id="KW-0285">Flavoprotein</keyword>
<dbReference type="FunFam" id="1.20.120.1960:FF:000001">
    <property type="entry name" value="Sulfhydryl oxidase"/>
    <property type="match status" value="1"/>
</dbReference>
<evidence type="ECO:0000313" key="15">
    <source>
        <dbReference type="EMBL" id="KAJ8039448.1"/>
    </source>
</evidence>
<keyword evidence="8" id="KW-0325">Glycoprotein</keyword>
<dbReference type="FunFam" id="1.20.120.310:FF:000001">
    <property type="entry name" value="Sulfhydryl oxidase"/>
    <property type="match status" value="1"/>
</dbReference>
<evidence type="ECO:0000256" key="6">
    <source>
        <dbReference type="ARBA" id="ARBA00023002"/>
    </source>
</evidence>
<evidence type="ECO:0000259" key="13">
    <source>
        <dbReference type="PROSITE" id="PS51324"/>
    </source>
</evidence>
<feature type="domain" description="ERV/ALR sulfhydryl oxidase" evidence="13">
    <location>
        <begin position="430"/>
        <end position="535"/>
    </location>
</feature>
<keyword evidence="4 12" id="KW-0732">Signal</keyword>
<feature type="region of interest" description="Disordered" evidence="11">
    <location>
        <begin position="261"/>
        <end position="315"/>
    </location>
</feature>
<dbReference type="GO" id="GO:0003756">
    <property type="term" value="F:protein disulfide isomerase activity"/>
    <property type="evidence" value="ECO:0007669"/>
    <property type="project" value="TreeGrafter"/>
</dbReference>
<keyword evidence="10" id="KW-0472">Membrane</keyword>
<evidence type="ECO:0000256" key="1">
    <source>
        <dbReference type="ARBA" id="ARBA00001974"/>
    </source>
</evidence>
<dbReference type="SUPFAM" id="SSF69000">
    <property type="entry name" value="FAD-dependent thiol oxidase"/>
    <property type="match status" value="1"/>
</dbReference>
<gene>
    <name evidence="15" type="ORF">HOLleu_17172</name>
</gene>
<dbReference type="GO" id="GO:0016971">
    <property type="term" value="F:flavin-dependent sulfhydryl oxidase activity"/>
    <property type="evidence" value="ECO:0007669"/>
    <property type="project" value="InterPro"/>
</dbReference>
<dbReference type="InterPro" id="IPR042568">
    <property type="entry name" value="QSOX_FAD-bd_sf"/>
</dbReference>
<evidence type="ECO:0000256" key="5">
    <source>
        <dbReference type="ARBA" id="ARBA00022827"/>
    </source>
</evidence>
<keyword evidence="6 10" id="KW-0560">Oxidoreductase</keyword>
<evidence type="ECO:0000256" key="2">
    <source>
        <dbReference type="ARBA" id="ARBA00006041"/>
    </source>
</evidence>
<dbReference type="Pfam" id="PF00085">
    <property type="entry name" value="Thioredoxin"/>
    <property type="match status" value="1"/>
</dbReference>
<dbReference type="InterPro" id="IPR040986">
    <property type="entry name" value="QSOX_FAD-bd_dom"/>
</dbReference>
<dbReference type="Gene3D" id="1.20.120.1960">
    <property type="entry name" value="QSOX sulfhydryl oxidase domain"/>
    <property type="match status" value="1"/>
</dbReference>
<dbReference type="Gene3D" id="1.20.120.310">
    <property type="entry name" value="ERV/ALR sulfhydryl oxidase domain"/>
    <property type="match status" value="1"/>
</dbReference>
<dbReference type="EC" id="1.8.3.2" evidence="10"/>
<feature type="signal peptide" evidence="12">
    <location>
        <begin position="1"/>
        <end position="27"/>
    </location>
</feature>
<dbReference type="SUPFAM" id="SSF52833">
    <property type="entry name" value="Thioredoxin-like"/>
    <property type="match status" value="1"/>
</dbReference>
<evidence type="ECO:0000256" key="9">
    <source>
        <dbReference type="ARBA" id="ARBA00048864"/>
    </source>
</evidence>
<comment type="catalytic activity">
    <reaction evidence="9 10">
        <text>2 R'C(R)SH + O2 = R'C(R)S-S(R)CR' + H2O2</text>
        <dbReference type="Rhea" id="RHEA:17357"/>
        <dbReference type="ChEBI" id="CHEBI:15379"/>
        <dbReference type="ChEBI" id="CHEBI:16240"/>
        <dbReference type="ChEBI" id="CHEBI:16520"/>
        <dbReference type="ChEBI" id="CHEBI:17412"/>
        <dbReference type="EC" id="1.8.3.2"/>
    </reaction>
</comment>
<evidence type="ECO:0000256" key="12">
    <source>
        <dbReference type="SAM" id="SignalP"/>
    </source>
</evidence>
<organism evidence="15 16">
    <name type="scientific">Holothuria leucospilota</name>
    <name type="common">Black long sea cucumber</name>
    <name type="synonym">Mertensiothuria leucospilota</name>
    <dbReference type="NCBI Taxonomy" id="206669"/>
    <lineage>
        <taxon>Eukaryota</taxon>
        <taxon>Metazoa</taxon>
        <taxon>Echinodermata</taxon>
        <taxon>Eleutherozoa</taxon>
        <taxon>Echinozoa</taxon>
        <taxon>Holothuroidea</taxon>
        <taxon>Aspidochirotacea</taxon>
        <taxon>Aspidochirotida</taxon>
        <taxon>Holothuriidae</taxon>
        <taxon>Holothuria</taxon>
    </lineage>
</organism>